<dbReference type="GO" id="GO:0003677">
    <property type="term" value="F:DNA binding"/>
    <property type="evidence" value="ECO:0007669"/>
    <property type="project" value="UniProtKB-KW"/>
</dbReference>
<evidence type="ECO:0000313" key="11">
    <source>
        <dbReference type="Proteomes" id="UP000823388"/>
    </source>
</evidence>
<comment type="caution">
    <text evidence="10">The sequence shown here is derived from an EMBL/GenBank/DDBJ whole genome shotgun (WGS) entry which is preliminary data.</text>
</comment>
<dbReference type="InterPro" id="IPR017884">
    <property type="entry name" value="SANT_dom"/>
</dbReference>
<comment type="subcellular location">
    <subcellularLocation>
        <location evidence="1">Nucleus</location>
    </subcellularLocation>
</comment>
<evidence type="ECO:0000256" key="5">
    <source>
        <dbReference type="ARBA" id="ARBA00023242"/>
    </source>
</evidence>
<dbReference type="Gene3D" id="1.10.10.60">
    <property type="entry name" value="Homeodomain-like"/>
    <property type="match status" value="1"/>
</dbReference>
<dbReference type="PROSITE" id="PS51293">
    <property type="entry name" value="SANT"/>
    <property type="match status" value="1"/>
</dbReference>
<keyword evidence="5" id="KW-0539">Nucleus</keyword>
<keyword evidence="11" id="KW-1185">Reference proteome</keyword>
<dbReference type="PANTHER" id="PTHR12802:SF97">
    <property type="entry name" value="OS01G0156000 PROTEIN"/>
    <property type="match status" value="1"/>
</dbReference>
<gene>
    <name evidence="10" type="ORF">PVAP13_5KG083100</name>
</gene>
<evidence type="ECO:0000256" key="3">
    <source>
        <dbReference type="ARBA" id="ARBA00023125"/>
    </source>
</evidence>
<evidence type="ECO:0000259" key="9">
    <source>
        <dbReference type="PROSITE" id="PS51294"/>
    </source>
</evidence>
<dbReference type="CDD" id="cd00167">
    <property type="entry name" value="SANT"/>
    <property type="match status" value="1"/>
</dbReference>
<feature type="domain" description="SANT" evidence="8">
    <location>
        <begin position="61"/>
        <end position="112"/>
    </location>
</feature>
<evidence type="ECO:0000256" key="1">
    <source>
        <dbReference type="ARBA" id="ARBA00004123"/>
    </source>
</evidence>
<dbReference type="PROSITE" id="PS51294">
    <property type="entry name" value="HTH_MYB"/>
    <property type="match status" value="1"/>
</dbReference>
<feature type="region of interest" description="Disordered" evidence="6">
    <location>
        <begin position="36"/>
        <end position="57"/>
    </location>
</feature>
<dbReference type="PANTHER" id="PTHR12802">
    <property type="entry name" value="SWI/SNF COMPLEX-RELATED"/>
    <property type="match status" value="1"/>
</dbReference>
<keyword evidence="3" id="KW-0238">DNA-binding</keyword>
<dbReference type="InterPro" id="IPR009057">
    <property type="entry name" value="Homeodomain-like_sf"/>
</dbReference>
<dbReference type="AlphaFoldDB" id="A0A8T0SBF6"/>
<dbReference type="Pfam" id="PF00249">
    <property type="entry name" value="Myb_DNA-binding"/>
    <property type="match status" value="1"/>
</dbReference>
<protein>
    <submittedName>
        <fullName evidence="10">Uncharacterized protein</fullName>
    </submittedName>
</protein>
<evidence type="ECO:0000313" key="10">
    <source>
        <dbReference type="EMBL" id="KAG2595557.1"/>
    </source>
</evidence>
<dbReference type="GO" id="GO:0010468">
    <property type="term" value="P:regulation of gene expression"/>
    <property type="evidence" value="ECO:0007669"/>
    <property type="project" value="UniProtKB-ARBA"/>
</dbReference>
<dbReference type="SUPFAM" id="SSF46689">
    <property type="entry name" value="Homeodomain-like"/>
    <property type="match status" value="1"/>
</dbReference>
<name>A0A8T0SBF6_PANVG</name>
<dbReference type="InterPro" id="IPR001005">
    <property type="entry name" value="SANT/Myb"/>
</dbReference>
<dbReference type="Pfam" id="PF24904">
    <property type="entry name" value="RVE6"/>
    <property type="match status" value="1"/>
</dbReference>
<dbReference type="EMBL" id="CM029045">
    <property type="protein sequence ID" value="KAG2595557.1"/>
    <property type="molecule type" value="Genomic_DNA"/>
</dbReference>
<dbReference type="PROSITE" id="PS50090">
    <property type="entry name" value="MYB_LIKE"/>
    <property type="match status" value="1"/>
</dbReference>
<dbReference type="Proteomes" id="UP000823388">
    <property type="component" value="Chromosome 5K"/>
</dbReference>
<dbReference type="InterPro" id="IPR017930">
    <property type="entry name" value="Myb_dom"/>
</dbReference>
<dbReference type="FunFam" id="1.10.10.60:FF:000023">
    <property type="entry name" value="protein REVEILLE 6 isoform X1"/>
    <property type="match status" value="1"/>
</dbReference>
<reference evidence="10" key="1">
    <citation type="submission" date="2020-05" db="EMBL/GenBank/DDBJ databases">
        <title>WGS assembly of Panicum virgatum.</title>
        <authorList>
            <person name="Lovell J.T."/>
            <person name="Jenkins J."/>
            <person name="Shu S."/>
            <person name="Juenger T.E."/>
            <person name="Schmutz J."/>
        </authorList>
    </citation>
    <scope>NUCLEOTIDE SEQUENCE</scope>
    <source>
        <strain evidence="10">AP13</strain>
    </source>
</reference>
<dbReference type="NCBIfam" id="TIGR01557">
    <property type="entry name" value="myb_SHAQKYF"/>
    <property type="match status" value="1"/>
</dbReference>
<dbReference type="GO" id="GO:0005634">
    <property type="term" value="C:nucleus"/>
    <property type="evidence" value="ECO:0007669"/>
    <property type="project" value="UniProtKB-SubCell"/>
</dbReference>
<feature type="domain" description="Myb-like" evidence="7">
    <location>
        <begin position="63"/>
        <end position="108"/>
    </location>
</feature>
<evidence type="ECO:0000259" key="8">
    <source>
        <dbReference type="PROSITE" id="PS51293"/>
    </source>
</evidence>
<evidence type="ECO:0000256" key="6">
    <source>
        <dbReference type="SAM" id="MobiDB-lite"/>
    </source>
</evidence>
<evidence type="ECO:0000256" key="2">
    <source>
        <dbReference type="ARBA" id="ARBA00023015"/>
    </source>
</evidence>
<keyword evidence="2" id="KW-0805">Transcription regulation</keyword>
<dbReference type="InterPro" id="IPR006447">
    <property type="entry name" value="Myb_dom_plants"/>
</dbReference>
<sequence>MGPSSSLALLGMRVRVYIVRVENQSAWVLGDSIASSSSRGEMERGDDAPGKKARKPYTITKPREPWSAEEHGRFLDALLMFGRDWKKIEEHVRTKTTIQIRSHAQKYFIKVQKLGLAAGLPPAHPRRRFAMELQSSAAGSSAAAVPMLHGEPHGAPVAVPGPPDAVAHGCIGWNSPGGLPAAAGGSSSEMRGLDWAGASASGIPAWLNSDAQSQIAPPTILPGGSQFVGTPSFSSTSMVWAGSSRSGGSAIDSAQDEDEQIELPLSPDDLHFAQVYRFVGDVFDPNTPIPVEAHLQKLRDMDDITVKTILLVLRNLENNLSAPQFEPIRRLLSSVDV</sequence>
<accession>A0A8T0SBF6</accession>
<organism evidence="10 11">
    <name type="scientific">Panicum virgatum</name>
    <name type="common">Blackwell switchgrass</name>
    <dbReference type="NCBI Taxonomy" id="38727"/>
    <lineage>
        <taxon>Eukaryota</taxon>
        <taxon>Viridiplantae</taxon>
        <taxon>Streptophyta</taxon>
        <taxon>Embryophyta</taxon>
        <taxon>Tracheophyta</taxon>
        <taxon>Spermatophyta</taxon>
        <taxon>Magnoliopsida</taxon>
        <taxon>Liliopsida</taxon>
        <taxon>Poales</taxon>
        <taxon>Poaceae</taxon>
        <taxon>PACMAD clade</taxon>
        <taxon>Panicoideae</taxon>
        <taxon>Panicodae</taxon>
        <taxon>Paniceae</taxon>
        <taxon>Panicinae</taxon>
        <taxon>Panicum</taxon>
        <taxon>Panicum sect. Hiantes</taxon>
    </lineage>
</organism>
<feature type="domain" description="HTH myb-type" evidence="9">
    <location>
        <begin position="58"/>
        <end position="112"/>
    </location>
</feature>
<feature type="compositionally biased region" description="Basic and acidic residues" evidence="6">
    <location>
        <begin position="40"/>
        <end position="50"/>
    </location>
</feature>
<evidence type="ECO:0000256" key="4">
    <source>
        <dbReference type="ARBA" id="ARBA00023163"/>
    </source>
</evidence>
<keyword evidence="4" id="KW-0804">Transcription</keyword>
<proteinExistence type="predicted"/>
<evidence type="ECO:0000259" key="7">
    <source>
        <dbReference type="PROSITE" id="PS50090"/>
    </source>
</evidence>
<dbReference type="SMART" id="SM00717">
    <property type="entry name" value="SANT"/>
    <property type="match status" value="1"/>
</dbReference>